<organism evidence="2 3">
    <name type="scientific">Janthinobacterium lividum</name>
    <dbReference type="NCBI Taxonomy" id="29581"/>
    <lineage>
        <taxon>Bacteria</taxon>
        <taxon>Pseudomonadati</taxon>
        <taxon>Pseudomonadota</taxon>
        <taxon>Betaproteobacteria</taxon>
        <taxon>Burkholderiales</taxon>
        <taxon>Oxalobacteraceae</taxon>
        <taxon>Janthinobacterium</taxon>
    </lineage>
</organism>
<keyword evidence="1" id="KW-1133">Transmembrane helix</keyword>
<protein>
    <submittedName>
        <fullName evidence="2">Uncharacterized protein</fullName>
    </submittedName>
</protein>
<evidence type="ECO:0000313" key="3">
    <source>
        <dbReference type="Proteomes" id="UP000305681"/>
    </source>
</evidence>
<dbReference type="EMBL" id="VDGE01000015">
    <property type="protein sequence ID" value="TNC72666.1"/>
    <property type="molecule type" value="Genomic_DNA"/>
</dbReference>
<dbReference type="Proteomes" id="UP000305681">
    <property type="component" value="Unassembled WGS sequence"/>
</dbReference>
<feature type="transmembrane region" description="Helical" evidence="1">
    <location>
        <begin position="34"/>
        <end position="57"/>
    </location>
</feature>
<keyword evidence="1" id="KW-0812">Transmembrane</keyword>
<dbReference type="AlphaFoldDB" id="A0A031GFQ8"/>
<reference evidence="2 3" key="1">
    <citation type="submission" date="2019-06" db="EMBL/GenBank/DDBJ databases">
        <title>Genome sequence of Janthinobacterium lividum UCD_MED1.</title>
        <authorList>
            <person name="De Leon M.E."/>
            <person name="Jospin G."/>
        </authorList>
    </citation>
    <scope>NUCLEOTIDE SEQUENCE [LARGE SCALE GENOMIC DNA]</scope>
    <source>
        <strain evidence="2 3">UCD_MED1</strain>
    </source>
</reference>
<evidence type="ECO:0000256" key="1">
    <source>
        <dbReference type="SAM" id="Phobius"/>
    </source>
</evidence>
<comment type="caution">
    <text evidence="2">The sequence shown here is derived from an EMBL/GenBank/DDBJ whole genome shotgun (WGS) entry which is preliminary data.</text>
</comment>
<accession>A0A031GFQ8</accession>
<keyword evidence="1" id="KW-0472">Membrane</keyword>
<name>A0A031GFQ8_9BURK</name>
<evidence type="ECO:0000313" key="2">
    <source>
        <dbReference type="EMBL" id="TNC72666.1"/>
    </source>
</evidence>
<sequence length="59" mass="6733">MHEQPFQPRARSVIRQHLPVRERLRLARLANRKIISACSALLCAAPLLYLLSVVLFAQP</sequence>
<proteinExistence type="predicted"/>
<gene>
    <name evidence="2" type="ORF">FHI69_25610</name>
</gene>
<dbReference type="RefSeq" id="WP_034757449.1">
    <property type="nucleotide sequence ID" value="NZ_JFYR01000034.1"/>
</dbReference>